<keyword evidence="4" id="KW-0472">Membrane</keyword>
<dbReference type="EMBL" id="JBBPHU010000002">
    <property type="protein sequence ID" value="KAK7522415.1"/>
    <property type="molecule type" value="Genomic_DNA"/>
</dbReference>
<evidence type="ECO:0000313" key="5">
    <source>
        <dbReference type="EMBL" id="KAK7522415.1"/>
    </source>
</evidence>
<keyword evidence="6" id="KW-1185">Reference proteome</keyword>
<comment type="similarity">
    <text evidence="1 3">Belongs to the short-chain dehydrogenases/reductases (SDR) family.</text>
</comment>
<dbReference type="Pfam" id="PF00106">
    <property type="entry name" value="adh_short"/>
    <property type="match status" value="1"/>
</dbReference>
<dbReference type="PRINTS" id="PR00080">
    <property type="entry name" value="SDRFAMILY"/>
</dbReference>
<keyword evidence="4" id="KW-0812">Transmembrane</keyword>
<dbReference type="Gene3D" id="3.40.50.720">
    <property type="entry name" value="NAD(P)-binding Rossmann-like Domain"/>
    <property type="match status" value="1"/>
</dbReference>
<evidence type="ECO:0000256" key="2">
    <source>
        <dbReference type="ARBA" id="ARBA00023002"/>
    </source>
</evidence>
<gene>
    <name evidence="5" type="ORF">IWZ03DRAFT_117899</name>
</gene>
<dbReference type="PANTHER" id="PTHR24322">
    <property type="entry name" value="PKSB"/>
    <property type="match status" value="1"/>
</dbReference>
<feature type="transmembrane region" description="Helical" evidence="4">
    <location>
        <begin position="20"/>
        <end position="42"/>
    </location>
</feature>
<dbReference type="PRINTS" id="PR00081">
    <property type="entry name" value="GDHRDH"/>
</dbReference>
<organism evidence="5 6">
    <name type="scientific">Phyllosticta citriasiana</name>
    <dbReference type="NCBI Taxonomy" id="595635"/>
    <lineage>
        <taxon>Eukaryota</taxon>
        <taxon>Fungi</taxon>
        <taxon>Dikarya</taxon>
        <taxon>Ascomycota</taxon>
        <taxon>Pezizomycotina</taxon>
        <taxon>Dothideomycetes</taxon>
        <taxon>Dothideomycetes incertae sedis</taxon>
        <taxon>Botryosphaeriales</taxon>
        <taxon>Phyllostictaceae</taxon>
        <taxon>Phyllosticta</taxon>
    </lineage>
</organism>
<keyword evidence="4" id="KW-1133">Transmembrane helix</keyword>
<proteinExistence type="inferred from homology"/>
<accession>A0ABR1KXP4</accession>
<sequence length="356" mass="38221">MAPPSSSVSSPWHAHLTIDLLAYVASYTVFHPFVAWIFPLSLRAQGTPYHFPSFLVSVAHASLVSAFHLFSLINKRLAYGPPRPINLNDEVIVITGGAGGLGLLIAEVYGMRGASVAVLDVAEIKEAEARGINYYHCDVGDATSVEKAAEQIKQDLGTPTIIINNAGIVNGKNLLDLSPSDVERNFRVNLLSHFYTIRQFLPGMMSSPTGGTIVTVSSVLGKIGAAKLSDYTAAKAGLIAMHTSLIGELRHSPDLGAKNIRTILVTPGQLATPLFGTMATPSNFFGPVVEPVQVANEIIKMVDAGEGGELSFPLYACFMDWMNVLPAALQRAARAMSQIDTAMRNFRGERNEKQGK</sequence>
<keyword evidence="2" id="KW-0560">Oxidoreductase</keyword>
<evidence type="ECO:0000256" key="1">
    <source>
        <dbReference type="ARBA" id="ARBA00006484"/>
    </source>
</evidence>
<evidence type="ECO:0000256" key="4">
    <source>
        <dbReference type="SAM" id="Phobius"/>
    </source>
</evidence>
<dbReference type="SUPFAM" id="SSF51735">
    <property type="entry name" value="NAD(P)-binding Rossmann-fold domains"/>
    <property type="match status" value="1"/>
</dbReference>
<dbReference type="InterPro" id="IPR002347">
    <property type="entry name" value="SDR_fam"/>
</dbReference>
<feature type="transmembrane region" description="Helical" evidence="4">
    <location>
        <begin position="54"/>
        <end position="71"/>
    </location>
</feature>
<dbReference type="Proteomes" id="UP001363622">
    <property type="component" value="Unassembled WGS sequence"/>
</dbReference>
<dbReference type="PANTHER" id="PTHR24322:SF736">
    <property type="entry name" value="RETINOL DEHYDROGENASE 10"/>
    <property type="match status" value="1"/>
</dbReference>
<dbReference type="InterPro" id="IPR036291">
    <property type="entry name" value="NAD(P)-bd_dom_sf"/>
</dbReference>
<protein>
    <submittedName>
        <fullName evidence="5">Uncharacterized protein</fullName>
    </submittedName>
</protein>
<reference evidence="5 6" key="1">
    <citation type="submission" date="2024-04" db="EMBL/GenBank/DDBJ databases">
        <title>Phyllosticta paracitricarpa is synonymous to the EU quarantine fungus P. citricarpa based on phylogenomic analyses.</title>
        <authorList>
            <consortium name="Lawrence Berkeley National Laboratory"/>
            <person name="Van Ingen-Buijs V.A."/>
            <person name="Van Westerhoven A.C."/>
            <person name="Haridas S."/>
            <person name="Skiadas P."/>
            <person name="Martin F."/>
            <person name="Groenewald J.Z."/>
            <person name="Crous P.W."/>
            <person name="Seidl M.F."/>
        </authorList>
    </citation>
    <scope>NUCLEOTIDE SEQUENCE [LARGE SCALE GENOMIC DNA]</scope>
    <source>
        <strain evidence="5 6">CBS 123371</strain>
    </source>
</reference>
<evidence type="ECO:0000313" key="6">
    <source>
        <dbReference type="Proteomes" id="UP001363622"/>
    </source>
</evidence>
<evidence type="ECO:0000256" key="3">
    <source>
        <dbReference type="RuleBase" id="RU000363"/>
    </source>
</evidence>
<feature type="transmembrane region" description="Helical" evidence="4">
    <location>
        <begin position="91"/>
        <end position="109"/>
    </location>
</feature>
<name>A0ABR1KXP4_9PEZI</name>
<comment type="caution">
    <text evidence="5">The sequence shown here is derived from an EMBL/GenBank/DDBJ whole genome shotgun (WGS) entry which is preliminary data.</text>
</comment>